<feature type="region of interest" description="Disordered" evidence="1">
    <location>
        <begin position="342"/>
        <end position="365"/>
    </location>
</feature>
<proteinExistence type="predicted"/>
<sequence>MAITLEELQILITSETSDLRRELDRVRAELGNMNNAVKSSTDGMKKAFKAVAVAIAALGIGKYVKDAVMAASELESAFLGLQSIVEGQGRSFTKAKGFINGYIADGLVPLTNAVTAYKNLAARGYSDDQIEQTMERLKDAAAFGRQASYSLGDAVSSATEGLKNENSILVDNAGVTKNVAKMWDEYAKSIGTTANKLSQQQKIQAEVNGIMEETKFQVGDAATYADTFAGRLSLLSKTLGDIQINIGQAFMPIANFVIPILQKLANWLVRVTSYFRYFMQAFFGVSKSQKQSGIAAGSGAAAQDSFGTAAENAGKKAEKSGKKVKKAAEEAKRSIAGFDEINSLSEPSKGSNADSGGGKGAGAGAGGIGGDMDLGDFEMPEIDTETIPAHIQAMADKIKDIFKNMWDGAKGFGGMFADTFSGIRPALQPLYDAVGPIKQSFKEIGGTLFQLTDEFLKPAASYILLDFIPSIVTGFVEDFAPVFADVAVWSMGLLAESMQNVTDELISLWGDTLLPSLEKLKMAWMDANTSVASSLQSLLDGTVKPLVDYLLNKFIIPISAELLRVFVPIFTDILVFALETFAKTFKNATETLNNLTATVILPALDKIKNAFMDFVPRIGAALQTLLDGTIKPFVDYILNDFAIPIAGAIIGTVVPIFTDILVFAFEEAASAFEFFANLMNDIYKTVIKPVFDLLKKIVTDTLKIVMDLWDKHGKTLLSNLSELMKNIRDLFQQLWDKILKPIIEPFLKMLSELWDKHLKGLIKETGEFVMKLVNAALDILNKFILPIVSYLVDKLSPIFKSVFQFIADIVGSNVGRILETAKGLLMALGGIIDFIAGIFTNDWSRVWTGLVSVFEGIVTMISGIFKGVLNTTISVINAAMDAVIGGINRTIKGAIDLINSVPGVGINIRPIPVPRIPKLARGGIVDGATNFGNFIAGEAGAEMVVPLENTPFVDKLASALGSAVMAAMQMGGAGQQSRGNDGGDVVIQIEGSTIARVLRPFQDGENQRIGSSIIQPI</sequence>
<dbReference type="RefSeq" id="WP_354315049.1">
    <property type="nucleotide sequence ID" value="NZ_JBEPME010000014.1"/>
</dbReference>
<feature type="compositionally biased region" description="Polar residues" evidence="1">
    <location>
        <begin position="342"/>
        <end position="352"/>
    </location>
</feature>
<evidence type="ECO:0000313" key="3">
    <source>
        <dbReference type="Proteomes" id="UP001549104"/>
    </source>
</evidence>
<keyword evidence="3" id="KW-1185">Reference proteome</keyword>
<feature type="compositionally biased region" description="Gly residues" evidence="1">
    <location>
        <begin position="355"/>
        <end position="365"/>
    </location>
</feature>
<dbReference type="InterPro" id="IPR016024">
    <property type="entry name" value="ARM-type_fold"/>
</dbReference>
<dbReference type="SUPFAM" id="SSF48371">
    <property type="entry name" value="ARM repeat"/>
    <property type="match status" value="1"/>
</dbReference>
<reference evidence="2 3" key="1">
    <citation type="submission" date="2024-06" db="EMBL/GenBank/DDBJ databases">
        <title>Sorghum-associated microbial communities from plants grown in Nebraska, USA.</title>
        <authorList>
            <person name="Schachtman D."/>
        </authorList>
    </citation>
    <scope>NUCLEOTIDE SEQUENCE [LARGE SCALE GENOMIC DNA]</scope>
    <source>
        <strain evidence="2 3">1288</strain>
    </source>
</reference>
<dbReference type="Proteomes" id="UP001549104">
    <property type="component" value="Unassembled WGS sequence"/>
</dbReference>
<protein>
    <submittedName>
        <fullName evidence="2">Phage-related protein</fullName>
    </submittedName>
</protein>
<dbReference type="InterPro" id="IPR011989">
    <property type="entry name" value="ARM-like"/>
</dbReference>
<dbReference type="EMBL" id="JBEPME010000014">
    <property type="protein sequence ID" value="MET3659657.1"/>
    <property type="molecule type" value="Genomic_DNA"/>
</dbReference>
<organism evidence="2 3">
    <name type="scientific">Sporosarcina psychrophila</name>
    <name type="common">Bacillus psychrophilus</name>
    <dbReference type="NCBI Taxonomy" id="1476"/>
    <lineage>
        <taxon>Bacteria</taxon>
        <taxon>Bacillati</taxon>
        <taxon>Bacillota</taxon>
        <taxon>Bacilli</taxon>
        <taxon>Bacillales</taxon>
        <taxon>Caryophanaceae</taxon>
        <taxon>Sporosarcina</taxon>
    </lineage>
</organism>
<comment type="caution">
    <text evidence="2">The sequence shown here is derived from an EMBL/GenBank/DDBJ whole genome shotgun (WGS) entry which is preliminary data.</text>
</comment>
<dbReference type="Gene3D" id="1.25.10.10">
    <property type="entry name" value="Leucine-rich Repeat Variant"/>
    <property type="match status" value="1"/>
</dbReference>
<accession>A0ABV2KFL1</accession>
<evidence type="ECO:0000256" key="1">
    <source>
        <dbReference type="SAM" id="MobiDB-lite"/>
    </source>
</evidence>
<gene>
    <name evidence="2" type="ORF">ABIC55_004803</name>
</gene>
<name>A0ABV2KFL1_SPOPS</name>
<evidence type="ECO:0000313" key="2">
    <source>
        <dbReference type="EMBL" id="MET3659657.1"/>
    </source>
</evidence>